<dbReference type="SUPFAM" id="SSF56281">
    <property type="entry name" value="Metallo-hydrolase/oxidoreductase"/>
    <property type="match status" value="1"/>
</dbReference>
<proteinExistence type="predicted"/>
<dbReference type="Pfam" id="PF13483">
    <property type="entry name" value="Lactamase_B_3"/>
    <property type="match status" value="1"/>
</dbReference>
<reference evidence="1 2" key="1">
    <citation type="journal article" date="2016" name="Nat. Commun.">
        <title>Thousands of microbial genomes shed light on interconnected biogeochemical processes in an aquifer system.</title>
        <authorList>
            <person name="Anantharaman K."/>
            <person name="Brown C.T."/>
            <person name="Hug L.A."/>
            <person name="Sharon I."/>
            <person name="Castelle C.J."/>
            <person name="Probst A.J."/>
            <person name="Thomas B.C."/>
            <person name="Singh A."/>
            <person name="Wilkins M.J."/>
            <person name="Karaoz U."/>
            <person name="Brodie E.L."/>
            <person name="Williams K.H."/>
            <person name="Hubbard S.S."/>
            <person name="Banfield J.F."/>
        </authorList>
    </citation>
    <scope>NUCLEOTIDE SEQUENCE [LARGE SCALE GENOMIC DNA]</scope>
</reference>
<evidence type="ECO:0000313" key="1">
    <source>
        <dbReference type="EMBL" id="OGG06105.1"/>
    </source>
</evidence>
<dbReference type="EMBL" id="MFJF01000019">
    <property type="protein sequence ID" value="OGG06105.1"/>
    <property type="molecule type" value="Genomic_DNA"/>
</dbReference>
<organism evidence="1 2">
    <name type="scientific">Candidatus Gottesmanbacteria bacterium RIFCSPHIGHO2_01_FULL_40_15</name>
    <dbReference type="NCBI Taxonomy" id="1798376"/>
    <lineage>
        <taxon>Bacteria</taxon>
        <taxon>Candidatus Gottesmaniibacteriota</taxon>
    </lineage>
</organism>
<name>A0A1F5Z164_9BACT</name>
<dbReference type="Proteomes" id="UP000177354">
    <property type="component" value="Unassembled WGS sequence"/>
</dbReference>
<sequence>MDISLLGHSSFKIKGRKVTLLTDPYDPEKTGLKFPKAEADIITVSHPHYDHSHTSLVGGNPVTISGPGEYEVKGVKIIGISSFHDAVKGAERGKNTIYQIEMDKMTLVHLGDLGHKLDEAAVEILNGADILMIPVGGVYTINSVVAAQVITQLEPSIIIPMHYWKAGMNKEKFGELSDISFFLKEMGKESIQPVVKLSVTKDKIPAEATITVLE</sequence>
<dbReference type="Gene3D" id="3.60.15.10">
    <property type="entry name" value="Ribonuclease Z/Hydroxyacylglutathione hydrolase-like"/>
    <property type="match status" value="1"/>
</dbReference>
<evidence type="ECO:0008006" key="3">
    <source>
        <dbReference type="Google" id="ProtNLM"/>
    </source>
</evidence>
<dbReference type="PANTHER" id="PTHR42967">
    <property type="entry name" value="METAL DEPENDENT HYDROLASE"/>
    <property type="match status" value="1"/>
</dbReference>
<accession>A0A1F5Z164</accession>
<dbReference type="PANTHER" id="PTHR42967:SF1">
    <property type="entry name" value="MBL FOLD METALLO-HYDROLASE"/>
    <property type="match status" value="1"/>
</dbReference>
<gene>
    <name evidence="1" type="ORF">A2777_00990</name>
</gene>
<protein>
    <recommendedName>
        <fullName evidence="3">Lactamase</fullName>
    </recommendedName>
</protein>
<dbReference type="InterPro" id="IPR036866">
    <property type="entry name" value="RibonucZ/Hydroxyglut_hydro"/>
</dbReference>
<dbReference type="AlphaFoldDB" id="A0A1F5Z164"/>
<evidence type="ECO:0000313" key="2">
    <source>
        <dbReference type="Proteomes" id="UP000177354"/>
    </source>
</evidence>
<comment type="caution">
    <text evidence="1">The sequence shown here is derived from an EMBL/GenBank/DDBJ whole genome shotgun (WGS) entry which is preliminary data.</text>
</comment>